<proteinExistence type="predicted"/>
<organism evidence="1 2">
    <name type="scientific">Aeribacillus pallidus</name>
    <dbReference type="NCBI Taxonomy" id="33936"/>
    <lineage>
        <taxon>Bacteria</taxon>
        <taxon>Bacillati</taxon>
        <taxon>Bacillota</taxon>
        <taxon>Bacilli</taxon>
        <taxon>Bacillales</taxon>
        <taxon>Bacillaceae</taxon>
        <taxon>Aeribacillus</taxon>
    </lineage>
</organism>
<reference evidence="1 2" key="1">
    <citation type="submission" date="2016-04" db="EMBL/GenBank/DDBJ databases">
        <title>Draft genome sequence of Aeribacillus pallidus 8m3 from petroleum reservoir.</title>
        <authorList>
            <person name="Poltaraus A.B."/>
            <person name="Nazina T.N."/>
            <person name="Tourova T.P."/>
            <person name="Malakho S.M."/>
            <person name="Korshunova A.V."/>
            <person name="Sokolova D.S."/>
        </authorList>
    </citation>
    <scope>NUCLEOTIDE SEQUENCE [LARGE SCALE GENOMIC DNA]</scope>
    <source>
        <strain evidence="1 2">8m3</strain>
    </source>
</reference>
<protein>
    <submittedName>
        <fullName evidence="1">Uncharacterized protein</fullName>
    </submittedName>
</protein>
<dbReference type="Proteomes" id="UP000076476">
    <property type="component" value="Unassembled WGS sequence"/>
</dbReference>
<dbReference type="EMBL" id="LWBR01000058">
    <property type="protein sequence ID" value="KZN95303.1"/>
    <property type="molecule type" value="Genomic_DNA"/>
</dbReference>
<sequence length="103" mass="11859">MTSVHKSILEEKPRQKVRPVILKAIGRSADFLFEGFRKSKRSWNCGHGTQSIESVRKIIHFQQNLQKNKKTDEEKLYDVSSSVLFLDSPFFMFPLITQTAGSN</sequence>
<dbReference type="AlphaFoldDB" id="A0A165WTF4"/>
<gene>
    <name evidence="1" type="ORF">AZI98_14985</name>
</gene>
<name>A0A165WTF4_9BACI</name>
<comment type="caution">
    <text evidence="1">The sequence shown here is derived from an EMBL/GenBank/DDBJ whole genome shotgun (WGS) entry which is preliminary data.</text>
</comment>
<accession>A0A165WTF4</accession>
<keyword evidence="2" id="KW-1185">Reference proteome</keyword>
<evidence type="ECO:0000313" key="2">
    <source>
        <dbReference type="Proteomes" id="UP000076476"/>
    </source>
</evidence>
<evidence type="ECO:0000313" key="1">
    <source>
        <dbReference type="EMBL" id="KZN95303.1"/>
    </source>
</evidence>